<feature type="chain" id="PRO_5003617701" evidence="3">
    <location>
        <begin position="24"/>
        <end position="276"/>
    </location>
</feature>
<feature type="signal peptide" evidence="3">
    <location>
        <begin position="1"/>
        <end position="23"/>
    </location>
</feature>
<dbReference type="EMBL" id="HE774682">
    <property type="protein sequence ID" value="CCG52436.1"/>
    <property type="molecule type" value="Genomic_DNA"/>
</dbReference>
<dbReference type="Gene3D" id="3.40.570.10">
    <property type="entry name" value="Extracellular Endonuclease, subunit A"/>
    <property type="match status" value="1"/>
</dbReference>
<dbReference type="InterPro" id="IPR001604">
    <property type="entry name" value="Endo_G_ENPP1-like_dom"/>
</dbReference>
<dbReference type="PANTHER" id="PTHR13966">
    <property type="entry name" value="ENDONUCLEASE RELATED"/>
    <property type="match status" value="1"/>
</dbReference>
<dbReference type="Proteomes" id="UP000007599">
    <property type="component" value="Chromosome I"/>
</dbReference>
<dbReference type="InterPro" id="IPR044925">
    <property type="entry name" value="His-Me_finger_sf"/>
</dbReference>
<keyword evidence="7" id="KW-1185">Reference proteome</keyword>
<dbReference type="OrthoDB" id="9811262at2"/>
<reference evidence="7" key="2">
    <citation type="submission" date="2012-03" db="EMBL/GenBank/DDBJ databases">
        <title>Complete genome sequence of Flavobacterium indicum GPTSA100-9T, isolated from warm spring water.</title>
        <authorList>
            <person name="Barbier P."/>
            <person name="Houel A."/>
            <person name="Loux V."/>
            <person name="Poulain J."/>
            <person name="Bernardet J.-F."/>
            <person name="Touchon M."/>
            <person name="Duchaud E."/>
        </authorList>
    </citation>
    <scope>NUCLEOTIDE SEQUENCE [LARGE SCALE GENOMIC DNA]</scope>
    <source>
        <strain evidence="7">DSM 17447 / CIP 109464 / GPTSA100-9</strain>
    </source>
</reference>
<organism evidence="6 7">
    <name type="scientific">Flavobacterium indicum (strain DSM 17447 / CIP 109464 / GPTSA100-9)</name>
    <dbReference type="NCBI Taxonomy" id="1094466"/>
    <lineage>
        <taxon>Bacteria</taxon>
        <taxon>Pseudomonadati</taxon>
        <taxon>Bacteroidota</taxon>
        <taxon>Flavobacteriia</taxon>
        <taxon>Flavobacteriales</taxon>
        <taxon>Flavobacteriaceae</taxon>
        <taxon>Flavobacterium</taxon>
    </lineage>
</organism>
<dbReference type="PROSITE" id="PS51257">
    <property type="entry name" value="PROKAR_LIPOPROTEIN"/>
    <property type="match status" value="1"/>
</dbReference>
<dbReference type="GO" id="GO:0016787">
    <property type="term" value="F:hydrolase activity"/>
    <property type="evidence" value="ECO:0007669"/>
    <property type="project" value="UniProtKB-KW"/>
</dbReference>
<keyword evidence="2" id="KW-0479">Metal-binding</keyword>
<dbReference type="GO" id="GO:0003676">
    <property type="term" value="F:nucleic acid binding"/>
    <property type="evidence" value="ECO:0007669"/>
    <property type="project" value="InterPro"/>
</dbReference>
<keyword evidence="6" id="KW-0540">Nuclease</keyword>
<evidence type="ECO:0000259" key="4">
    <source>
        <dbReference type="SMART" id="SM00477"/>
    </source>
</evidence>
<dbReference type="KEGG" id="fin:KQS_02220"/>
<dbReference type="eggNOG" id="COG1864">
    <property type="taxonomic scope" value="Bacteria"/>
</dbReference>
<protein>
    <submittedName>
        <fullName evidence="6">Probable DNA/RNA non-specific endonuclease</fullName>
        <ecNumber evidence="6">3.-.-.-</ecNumber>
    </submittedName>
</protein>
<evidence type="ECO:0000256" key="1">
    <source>
        <dbReference type="PIRSR" id="PIRSR640255-1"/>
    </source>
</evidence>
<dbReference type="STRING" id="1094466.KQS_02220"/>
<evidence type="ECO:0000313" key="7">
    <source>
        <dbReference type="Proteomes" id="UP000007599"/>
    </source>
</evidence>
<evidence type="ECO:0000313" key="6">
    <source>
        <dbReference type="EMBL" id="CCG52436.1"/>
    </source>
</evidence>
<dbReference type="PATRIC" id="fig|1094466.5.peg.439"/>
<dbReference type="InterPro" id="IPR020821">
    <property type="entry name" value="ENPP1-3/EXOG-like_nuc-like"/>
</dbReference>
<reference evidence="6 7" key="1">
    <citation type="journal article" date="2012" name="J. Bacteriol.">
        <title>Complete Genome Sequence of Flavobacterium indicum GPSTA100-9T, Isolated from Warm Spring Water.</title>
        <authorList>
            <person name="Barbier P."/>
            <person name="Houel A."/>
            <person name="Loux V."/>
            <person name="Poulain J."/>
            <person name="Bernardet J.F."/>
            <person name="Touchon M."/>
            <person name="Duchaud E."/>
        </authorList>
    </citation>
    <scope>NUCLEOTIDE SEQUENCE [LARGE SCALE GENOMIC DNA]</scope>
    <source>
        <strain evidence="7">DSM 17447 / CIP 109464 / GPTSA100-9</strain>
    </source>
</reference>
<feature type="active site" description="Proton acceptor" evidence="1">
    <location>
        <position position="131"/>
    </location>
</feature>
<dbReference type="HOGENOM" id="CLU_055174_2_0_10"/>
<dbReference type="PANTHER" id="PTHR13966:SF5">
    <property type="entry name" value="ENDONUCLEASE G, MITOCHONDRIAL"/>
    <property type="match status" value="1"/>
</dbReference>
<keyword evidence="3" id="KW-0732">Signal</keyword>
<dbReference type="SMART" id="SM00892">
    <property type="entry name" value="Endonuclease_NS"/>
    <property type="match status" value="1"/>
</dbReference>
<keyword evidence="6" id="KW-0378">Hydrolase</keyword>
<feature type="binding site" evidence="2">
    <location>
        <position position="162"/>
    </location>
    <ligand>
        <name>Mg(2+)</name>
        <dbReference type="ChEBI" id="CHEBI:18420"/>
        <note>catalytic</note>
    </ligand>
</feature>
<dbReference type="SMART" id="SM00477">
    <property type="entry name" value="NUC"/>
    <property type="match status" value="1"/>
</dbReference>
<dbReference type="SUPFAM" id="SSF54060">
    <property type="entry name" value="His-Me finger endonucleases"/>
    <property type="match status" value="1"/>
</dbReference>
<evidence type="ECO:0000256" key="2">
    <source>
        <dbReference type="PIRSR" id="PIRSR640255-2"/>
    </source>
</evidence>
<dbReference type="InterPro" id="IPR044929">
    <property type="entry name" value="DNA/RNA_non-sp_Endonuclease_sf"/>
</dbReference>
<dbReference type="AlphaFoldDB" id="H8XQE2"/>
<feature type="domain" description="DNA/RNA non-specific endonuclease/pyrophosphatase/phosphodiesterase" evidence="5">
    <location>
        <begin position="69"/>
        <end position="260"/>
    </location>
</feature>
<dbReference type="RefSeq" id="WP_014387580.1">
    <property type="nucleotide sequence ID" value="NC_017025.1"/>
</dbReference>
<sequence length="276" mass="32309">MKNKFTNYLYCFFLLFAIQSVFSCKEVVNDTSVSNSNIINNENQENYASSKNNLVFDYLPSSTTNAVYKHKGYIFSYNEEYEQSEWVAYELEDGDWKYSEFERPLFNQDPLVITESAHWGNYKKSGYTKGHLCPAGDRKQNQELFEETFYTSNVSPQTYEFNAGVWNRLEQKVRYWAGKYDGLYVVTGGVLNDDLEVIGREHVAVPKYFYKVLMTKDQSKMIAFLVPHKNSKQPLYEFTTSVDEIENITGINFFPKLEDAKENKMEANKSYKNWSF</sequence>
<dbReference type="EC" id="3.-.-.-" evidence="6"/>
<dbReference type="InterPro" id="IPR040255">
    <property type="entry name" value="Non-specific_endonuclease"/>
</dbReference>
<dbReference type="GO" id="GO:0004519">
    <property type="term" value="F:endonuclease activity"/>
    <property type="evidence" value="ECO:0007669"/>
    <property type="project" value="UniProtKB-KW"/>
</dbReference>
<gene>
    <name evidence="6" type="primary">nucA</name>
    <name evidence="6" type="ordered locus">KQS_02220</name>
</gene>
<dbReference type="Pfam" id="PF01223">
    <property type="entry name" value="Endonuclease_NS"/>
    <property type="match status" value="1"/>
</dbReference>
<evidence type="ECO:0000259" key="5">
    <source>
        <dbReference type="SMART" id="SM00892"/>
    </source>
</evidence>
<name>H8XQE2_FLAIG</name>
<evidence type="ECO:0000256" key="3">
    <source>
        <dbReference type="SAM" id="SignalP"/>
    </source>
</evidence>
<accession>H8XQE2</accession>
<feature type="domain" description="ENPP1-3/EXOG-like endonuclease/phosphodiesterase" evidence="4">
    <location>
        <begin position="70"/>
        <end position="260"/>
    </location>
</feature>
<proteinExistence type="predicted"/>
<keyword evidence="6" id="KW-0255">Endonuclease</keyword>
<dbReference type="GO" id="GO:0046872">
    <property type="term" value="F:metal ion binding"/>
    <property type="evidence" value="ECO:0007669"/>
    <property type="project" value="UniProtKB-KW"/>
</dbReference>